<dbReference type="SUPFAM" id="SSF56235">
    <property type="entry name" value="N-terminal nucleophile aminohydrolases (Ntn hydrolases)"/>
    <property type="match status" value="1"/>
</dbReference>
<dbReference type="PANTHER" id="PTHR11686">
    <property type="entry name" value="GAMMA GLUTAMYL TRANSPEPTIDASE"/>
    <property type="match status" value="1"/>
</dbReference>
<organism evidence="2 3">
    <name type="scientific">Hymenolepis diminuta</name>
    <name type="common">Rat tapeworm</name>
    <dbReference type="NCBI Taxonomy" id="6216"/>
    <lineage>
        <taxon>Eukaryota</taxon>
        <taxon>Metazoa</taxon>
        <taxon>Spiralia</taxon>
        <taxon>Lophotrochozoa</taxon>
        <taxon>Platyhelminthes</taxon>
        <taxon>Cestoda</taxon>
        <taxon>Eucestoda</taxon>
        <taxon>Cyclophyllidea</taxon>
        <taxon>Hymenolepididae</taxon>
        <taxon>Hymenolepis</taxon>
    </lineage>
</organism>
<keyword evidence="3" id="KW-1185">Reference proteome</keyword>
<dbReference type="Pfam" id="PF01019">
    <property type="entry name" value="G_glu_transpept"/>
    <property type="match status" value="1"/>
</dbReference>
<dbReference type="InterPro" id="IPR029055">
    <property type="entry name" value="Ntn_hydrolases_N"/>
</dbReference>
<dbReference type="EMBL" id="CABIJS010000521">
    <property type="protein sequence ID" value="VUZ52655.1"/>
    <property type="molecule type" value="Genomic_DNA"/>
</dbReference>
<feature type="binding site" evidence="1">
    <location>
        <position position="120"/>
    </location>
    <ligand>
        <name>L-glutamate</name>
        <dbReference type="ChEBI" id="CHEBI:29985"/>
    </ligand>
</feature>
<accession>A0A564YZK1</accession>
<name>A0A564YZK1_HYMDI</name>
<dbReference type="PANTHER" id="PTHR11686:SF9">
    <property type="entry name" value="RE13973P"/>
    <property type="match status" value="1"/>
</dbReference>
<reference evidence="2 3" key="1">
    <citation type="submission" date="2019-07" db="EMBL/GenBank/DDBJ databases">
        <authorList>
            <person name="Jastrzebski P J."/>
            <person name="Paukszto L."/>
            <person name="Jastrzebski P J."/>
        </authorList>
    </citation>
    <scope>NUCLEOTIDE SEQUENCE [LARGE SCALE GENOMIC DNA]</scope>
    <source>
        <strain evidence="2 3">WMS-il1</strain>
    </source>
</reference>
<evidence type="ECO:0000256" key="1">
    <source>
        <dbReference type="PIRSR" id="PIRSR600101-2"/>
    </source>
</evidence>
<evidence type="ECO:0008006" key="4">
    <source>
        <dbReference type="Google" id="ProtNLM"/>
    </source>
</evidence>
<dbReference type="Proteomes" id="UP000321570">
    <property type="component" value="Unassembled WGS sequence"/>
</dbReference>
<evidence type="ECO:0000313" key="2">
    <source>
        <dbReference type="EMBL" id="VUZ52655.1"/>
    </source>
</evidence>
<gene>
    <name evidence="2" type="ORF">WMSIL1_LOCUS11198</name>
</gene>
<evidence type="ECO:0000313" key="3">
    <source>
        <dbReference type="Proteomes" id="UP000321570"/>
    </source>
</evidence>
<proteinExistence type="predicted"/>
<feature type="non-terminal residue" evidence="2">
    <location>
        <position position="1"/>
    </location>
</feature>
<dbReference type="GO" id="GO:0006751">
    <property type="term" value="P:glutathione catabolic process"/>
    <property type="evidence" value="ECO:0007669"/>
    <property type="project" value="InterPro"/>
</dbReference>
<dbReference type="GO" id="GO:0036374">
    <property type="term" value="F:glutathione hydrolase activity"/>
    <property type="evidence" value="ECO:0007669"/>
    <property type="project" value="InterPro"/>
</dbReference>
<dbReference type="InterPro" id="IPR000101">
    <property type="entry name" value="GGT_peptidase"/>
</dbReference>
<dbReference type="AlphaFoldDB" id="A0A564YZK1"/>
<sequence>TLATIVFFIITIFSQGLRLPVLLFTPFAIPSDAIPDNTPLSSISSAPFGYYSKAAIVADAPGCAAQGRKILERNGSLMDAAISTLLCTGIVNFHSMGVGGGFLMVYYKASENRTYILDARETAPANATEDMFVDKVPNIHVHGKLY</sequence>
<dbReference type="GO" id="GO:0005886">
    <property type="term" value="C:plasma membrane"/>
    <property type="evidence" value="ECO:0007669"/>
    <property type="project" value="TreeGrafter"/>
</dbReference>
<protein>
    <recommendedName>
        <fullName evidence="4">Gamma-glutamyltranspeptidase</fullName>
    </recommendedName>
</protein>